<gene>
    <name evidence="1" type="ORF">HD556DRAFT_1306747</name>
</gene>
<dbReference type="OrthoDB" id="2692073at2759"/>
<dbReference type="EMBL" id="JABBWE010000017">
    <property type="protein sequence ID" value="KAG1797051.1"/>
    <property type="molecule type" value="Genomic_DNA"/>
</dbReference>
<proteinExistence type="predicted"/>
<dbReference type="AlphaFoldDB" id="A0A9P7DKI5"/>
<dbReference type="GeneID" id="64593719"/>
<dbReference type="Proteomes" id="UP000719766">
    <property type="component" value="Unassembled WGS sequence"/>
</dbReference>
<sequence length="252" mass="28711">MSSHTNKTKQILVLACFYSFAEPNRFLEVCIKAEEDGQIHLTRPHIYFQDEANVKEDRIAIADEEFDEPTLFSVFYDSTLHGTPHCPYLVFKITNKTDIVDILRKDYIAMTKAVEQMETSKCILSKVNYLLQDNRNMTNLNGDLDKLCAELQCMIMDHLALPDLIELGKTRQENNEGAFIEDTSTFIGVIECTGSIIAGSSALHLFQAKSEALALQDLDIYATQEFEETLLEHFKGKEGYKGTQDNHQEERI</sequence>
<keyword evidence="2" id="KW-1185">Reference proteome</keyword>
<reference evidence="1" key="1">
    <citation type="journal article" date="2020" name="New Phytol.">
        <title>Comparative genomics reveals dynamic genome evolution in host specialist ectomycorrhizal fungi.</title>
        <authorList>
            <person name="Lofgren L.A."/>
            <person name="Nguyen N.H."/>
            <person name="Vilgalys R."/>
            <person name="Ruytinx J."/>
            <person name="Liao H.L."/>
            <person name="Branco S."/>
            <person name="Kuo A."/>
            <person name="LaButti K."/>
            <person name="Lipzen A."/>
            <person name="Andreopoulos W."/>
            <person name="Pangilinan J."/>
            <person name="Riley R."/>
            <person name="Hundley H."/>
            <person name="Na H."/>
            <person name="Barry K."/>
            <person name="Grigoriev I.V."/>
            <person name="Stajich J.E."/>
            <person name="Kennedy P.G."/>
        </authorList>
    </citation>
    <scope>NUCLEOTIDE SEQUENCE</scope>
    <source>
        <strain evidence="1">S12</strain>
    </source>
</reference>
<accession>A0A9P7DKI5</accession>
<evidence type="ECO:0000313" key="2">
    <source>
        <dbReference type="Proteomes" id="UP000719766"/>
    </source>
</evidence>
<name>A0A9P7DKI5_9AGAM</name>
<comment type="caution">
    <text evidence="1">The sequence shown here is derived from an EMBL/GenBank/DDBJ whole genome shotgun (WGS) entry which is preliminary data.</text>
</comment>
<evidence type="ECO:0000313" key="1">
    <source>
        <dbReference type="EMBL" id="KAG1797051.1"/>
    </source>
</evidence>
<dbReference type="RefSeq" id="XP_041162322.1">
    <property type="nucleotide sequence ID" value="XM_041299955.1"/>
</dbReference>
<organism evidence="1 2">
    <name type="scientific">Suillus plorans</name>
    <dbReference type="NCBI Taxonomy" id="116603"/>
    <lineage>
        <taxon>Eukaryota</taxon>
        <taxon>Fungi</taxon>
        <taxon>Dikarya</taxon>
        <taxon>Basidiomycota</taxon>
        <taxon>Agaricomycotina</taxon>
        <taxon>Agaricomycetes</taxon>
        <taxon>Agaricomycetidae</taxon>
        <taxon>Boletales</taxon>
        <taxon>Suillineae</taxon>
        <taxon>Suillaceae</taxon>
        <taxon>Suillus</taxon>
    </lineage>
</organism>
<protein>
    <submittedName>
        <fullName evidence="1">Uncharacterized protein</fullName>
    </submittedName>
</protein>